<dbReference type="InterPro" id="IPR012349">
    <property type="entry name" value="Split_barrel_FMN-bd"/>
</dbReference>
<name>A0A1N7NG65_9GAMM</name>
<dbReference type="AlphaFoldDB" id="A0A1N7NG65"/>
<keyword evidence="2" id="KW-1185">Reference proteome</keyword>
<organism evidence="1 2">
    <name type="scientific">Neptunomonas antarctica</name>
    <dbReference type="NCBI Taxonomy" id="619304"/>
    <lineage>
        <taxon>Bacteria</taxon>
        <taxon>Pseudomonadati</taxon>
        <taxon>Pseudomonadota</taxon>
        <taxon>Gammaproteobacteria</taxon>
        <taxon>Oceanospirillales</taxon>
        <taxon>Oceanospirillaceae</taxon>
        <taxon>Neptunomonas</taxon>
    </lineage>
</organism>
<evidence type="ECO:0000313" key="2">
    <source>
        <dbReference type="Proteomes" id="UP000185999"/>
    </source>
</evidence>
<dbReference type="Proteomes" id="UP000185999">
    <property type="component" value="Unassembled WGS sequence"/>
</dbReference>
<protein>
    <submittedName>
        <fullName evidence="1">Uncharacterized protein</fullName>
    </submittedName>
</protein>
<dbReference type="RefSeq" id="WP_143773589.1">
    <property type="nucleotide sequence ID" value="NZ_FTOE01000009.1"/>
</dbReference>
<dbReference type="Gene3D" id="2.30.110.10">
    <property type="entry name" value="Electron Transport, Fmn-binding Protein, Chain A"/>
    <property type="match status" value="1"/>
</dbReference>
<dbReference type="SUPFAM" id="SSF50475">
    <property type="entry name" value="FMN-binding split barrel"/>
    <property type="match status" value="1"/>
</dbReference>
<dbReference type="OrthoDB" id="116031at2"/>
<evidence type="ECO:0000313" key="1">
    <source>
        <dbReference type="EMBL" id="SIS97169.1"/>
    </source>
</evidence>
<dbReference type="EMBL" id="FTOE01000009">
    <property type="protein sequence ID" value="SIS97169.1"/>
    <property type="molecule type" value="Genomic_DNA"/>
</dbReference>
<reference evidence="2" key="1">
    <citation type="submission" date="2017-01" db="EMBL/GenBank/DDBJ databases">
        <authorList>
            <person name="Varghese N."/>
            <person name="Submissions S."/>
        </authorList>
    </citation>
    <scope>NUCLEOTIDE SEQUENCE [LARGE SCALE GENOMIC DNA]</scope>
    <source>
        <strain evidence="2">DSM 22306</strain>
    </source>
</reference>
<gene>
    <name evidence="1" type="ORF">SAMN05421760_10992</name>
</gene>
<sequence length="143" mass="16646">MGTEEDVYYRLSFRWHWSRMTHLKWRYSMPSLKNSKKGRSKETKPAIKAELNATAVIEILIQEVPAKIRSEGPEDDADDMNYPAWVGVIPIETRFGTAIPELTRQAINKKTCLFSRFFIGKFIVRQFVVKTTCLLHQNTNVMH</sequence>
<proteinExistence type="predicted"/>
<accession>A0A1N7NG65</accession>